<dbReference type="InterPro" id="IPR005101">
    <property type="entry name" value="Cryptochr/Photolyase_FAD-bd"/>
</dbReference>
<accession>A0A2H9VPD4</accession>
<dbReference type="InterPro" id="IPR036134">
    <property type="entry name" value="Crypto/Photolyase_FAD-like_sf"/>
</dbReference>
<dbReference type="InterPro" id="IPR052551">
    <property type="entry name" value="UV-DNA_repair_photolyase"/>
</dbReference>
<dbReference type="EMBL" id="PGFJ01000002">
    <property type="protein sequence ID" value="PJJ80183.1"/>
    <property type="molecule type" value="Genomic_DNA"/>
</dbReference>
<evidence type="ECO:0000313" key="2">
    <source>
        <dbReference type="EMBL" id="PJJ80183.1"/>
    </source>
</evidence>
<dbReference type="Gene3D" id="1.25.40.80">
    <property type="match status" value="1"/>
</dbReference>
<reference evidence="2 3" key="1">
    <citation type="submission" date="2017-11" db="EMBL/GenBank/DDBJ databases">
        <title>Genomic Encyclopedia of Archaeal and Bacterial Type Strains, Phase II (KMG-II): From Individual Species to Whole Genera.</title>
        <authorList>
            <person name="Goeker M."/>
        </authorList>
    </citation>
    <scope>NUCLEOTIDE SEQUENCE [LARGE SCALE GENOMIC DNA]</scope>
    <source>
        <strain evidence="2 3">DSM 28175</strain>
    </source>
</reference>
<dbReference type="Proteomes" id="UP000242687">
    <property type="component" value="Unassembled WGS sequence"/>
</dbReference>
<dbReference type="Pfam" id="PF04244">
    <property type="entry name" value="DPRP"/>
    <property type="match status" value="1"/>
</dbReference>
<organism evidence="2 3">
    <name type="scientific">Mucilaginibacter auburnensis</name>
    <dbReference type="NCBI Taxonomy" id="1457233"/>
    <lineage>
        <taxon>Bacteria</taxon>
        <taxon>Pseudomonadati</taxon>
        <taxon>Bacteroidota</taxon>
        <taxon>Sphingobacteriia</taxon>
        <taxon>Sphingobacteriales</taxon>
        <taxon>Sphingobacteriaceae</taxon>
        <taxon>Mucilaginibacter</taxon>
    </lineage>
</organism>
<dbReference type="GO" id="GO:0016829">
    <property type="term" value="F:lyase activity"/>
    <property type="evidence" value="ECO:0007669"/>
    <property type="project" value="UniProtKB-KW"/>
</dbReference>
<dbReference type="PANTHER" id="PTHR38657:SF1">
    <property type="entry name" value="SLR1343 PROTEIN"/>
    <property type="match status" value="1"/>
</dbReference>
<proteinExistence type="predicted"/>
<dbReference type="PANTHER" id="PTHR38657">
    <property type="entry name" value="SLR1343 PROTEIN"/>
    <property type="match status" value="1"/>
</dbReference>
<protein>
    <submittedName>
        <fullName evidence="2">Deoxyribodipyrimidine photolyase-related protein</fullName>
    </submittedName>
</protein>
<dbReference type="OrthoDB" id="5288100at2"/>
<gene>
    <name evidence="2" type="ORF">CLV57_3330</name>
</gene>
<evidence type="ECO:0000313" key="3">
    <source>
        <dbReference type="Proteomes" id="UP000242687"/>
    </source>
</evidence>
<dbReference type="InterPro" id="IPR007357">
    <property type="entry name" value="PhrB-like"/>
</dbReference>
<evidence type="ECO:0000259" key="1">
    <source>
        <dbReference type="Pfam" id="PF03441"/>
    </source>
</evidence>
<dbReference type="Pfam" id="PF03441">
    <property type="entry name" value="FAD_binding_7"/>
    <property type="match status" value="1"/>
</dbReference>
<dbReference type="AlphaFoldDB" id="A0A2H9VPD4"/>
<dbReference type="Gene3D" id="1.10.579.10">
    <property type="entry name" value="DNA Cyclobutane Dipyrimidine Photolyase, subunit A, domain 3"/>
    <property type="match status" value="1"/>
</dbReference>
<dbReference type="Gene3D" id="3.40.50.620">
    <property type="entry name" value="HUPs"/>
    <property type="match status" value="1"/>
</dbReference>
<sequence length="495" mass="58237">MDTAVTLIFPHQLFKDHPALKQGREVYLVEEWLFFRQYNFHKKKLVLHRASMKFYAAWLQQQGYAVNYIESQDKENDCRELIATLAKRKITEVHIAAPADDWLIKRLTKACNDNGLSLNLYDTPNFLNTPKSVDPFFEKRKTYFQTDFYKWQRKGRGILLDGAGDPVGGHWSFDADNRKKFPKKEKAPALKLPPENEYVKEAVGYVEKHFANNYGSIGGPNLFVVTFDDAERWLHDFLTNRFEKFGIYEDAIVAEEHVLHHSVLTPMFNIGLLTPLQIIEAALAAARKHNTPLNSVEGFLRQIMGWREFIHIVYEREGVRQRTTNYWRFKRKIPKSFWTGETGIVPIDITIKKLLKVGYCHHIERLMVLGSFMQLCEFDPDEVYRWFMEMFIDAYDWVMVPNVYGMTQFADGGLMTTKPYISGSNYLMKMSDYPKGDWQATWDGLFWRFMHVHRGFFLTNPRLGMLINTYDKMEPKKQRQHLNNAERFLDELDEN</sequence>
<dbReference type="SUPFAM" id="SSF48173">
    <property type="entry name" value="Cryptochrome/photolyase FAD-binding domain"/>
    <property type="match status" value="1"/>
</dbReference>
<feature type="domain" description="Cryptochrome/DNA photolyase FAD-binding" evidence="1">
    <location>
        <begin position="304"/>
        <end position="398"/>
    </location>
</feature>
<dbReference type="InterPro" id="IPR014729">
    <property type="entry name" value="Rossmann-like_a/b/a_fold"/>
</dbReference>
<keyword evidence="2" id="KW-0456">Lyase</keyword>
<dbReference type="RefSeq" id="WP_100342475.1">
    <property type="nucleotide sequence ID" value="NZ_PGFJ01000002.1"/>
</dbReference>
<comment type="caution">
    <text evidence="2">The sequence shown here is derived from an EMBL/GenBank/DDBJ whole genome shotgun (WGS) entry which is preliminary data.</text>
</comment>
<name>A0A2H9VPD4_9SPHI</name>
<keyword evidence="3" id="KW-1185">Reference proteome</keyword>
<dbReference type="Gene3D" id="1.10.10.1710">
    <property type="entry name" value="Deoxyribodipyrimidine photolyase-related"/>
    <property type="match status" value="1"/>
</dbReference>